<evidence type="ECO:0000313" key="3">
    <source>
        <dbReference type="Proteomes" id="UP001172155"/>
    </source>
</evidence>
<dbReference type="Pfam" id="PF26639">
    <property type="entry name" value="Het-6_barrel"/>
    <property type="match status" value="1"/>
</dbReference>
<evidence type="ECO:0000259" key="1">
    <source>
        <dbReference type="Pfam" id="PF06985"/>
    </source>
</evidence>
<dbReference type="AlphaFoldDB" id="A0AA40F0J5"/>
<protein>
    <submittedName>
        <fullName evidence="2">Heterokaryon incompatibility protein-domain-containing protein</fullName>
    </submittedName>
</protein>
<keyword evidence="3" id="KW-1185">Reference proteome</keyword>
<comment type="caution">
    <text evidence="2">The sequence shown here is derived from an EMBL/GenBank/DDBJ whole genome shotgun (WGS) entry which is preliminary data.</text>
</comment>
<feature type="domain" description="Heterokaryon incompatibility" evidence="1">
    <location>
        <begin position="62"/>
        <end position="230"/>
    </location>
</feature>
<dbReference type="PANTHER" id="PTHR24148">
    <property type="entry name" value="ANKYRIN REPEAT DOMAIN-CONTAINING PROTEIN 39 HOMOLOG-RELATED"/>
    <property type="match status" value="1"/>
</dbReference>
<evidence type="ECO:0000313" key="2">
    <source>
        <dbReference type="EMBL" id="KAK0748902.1"/>
    </source>
</evidence>
<accession>A0AA40F0J5</accession>
<proteinExistence type="predicted"/>
<dbReference type="EMBL" id="JAUKUD010000003">
    <property type="protein sequence ID" value="KAK0748902.1"/>
    <property type="molecule type" value="Genomic_DNA"/>
</dbReference>
<organism evidence="2 3">
    <name type="scientific">Schizothecium vesticola</name>
    <dbReference type="NCBI Taxonomy" id="314040"/>
    <lineage>
        <taxon>Eukaryota</taxon>
        <taxon>Fungi</taxon>
        <taxon>Dikarya</taxon>
        <taxon>Ascomycota</taxon>
        <taxon>Pezizomycotina</taxon>
        <taxon>Sordariomycetes</taxon>
        <taxon>Sordariomycetidae</taxon>
        <taxon>Sordariales</taxon>
        <taxon>Schizotheciaceae</taxon>
        <taxon>Schizothecium</taxon>
    </lineage>
</organism>
<gene>
    <name evidence="2" type="ORF">B0T18DRAFT_405421</name>
</gene>
<dbReference type="InterPro" id="IPR052895">
    <property type="entry name" value="HetReg/Transcr_Mod"/>
</dbReference>
<dbReference type="InterPro" id="IPR010730">
    <property type="entry name" value="HET"/>
</dbReference>
<dbReference type="Pfam" id="PF06985">
    <property type="entry name" value="HET"/>
    <property type="match status" value="1"/>
</dbReference>
<reference evidence="2" key="1">
    <citation type="submission" date="2023-06" db="EMBL/GenBank/DDBJ databases">
        <title>Genome-scale phylogeny and comparative genomics of the fungal order Sordariales.</title>
        <authorList>
            <consortium name="Lawrence Berkeley National Laboratory"/>
            <person name="Hensen N."/>
            <person name="Bonometti L."/>
            <person name="Westerberg I."/>
            <person name="Brannstrom I.O."/>
            <person name="Guillou S."/>
            <person name="Cros-Aarteil S."/>
            <person name="Calhoun S."/>
            <person name="Haridas S."/>
            <person name="Kuo A."/>
            <person name="Mondo S."/>
            <person name="Pangilinan J."/>
            <person name="Riley R."/>
            <person name="LaButti K."/>
            <person name="Andreopoulos B."/>
            <person name="Lipzen A."/>
            <person name="Chen C."/>
            <person name="Yanf M."/>
            <person name="Daum C."/>
            <person name="Ng V."/>
            <person name="Clum A."/>
            <person name="Steindorff A."/>
            <person name="Ohm R."/>
            <person name="Martin F."/>
            <person name="Silar P."/>
            <person name="Natvig D."/>
            <person name="Lalanne C."/>
            <person name="Gautier V."/>
            <person name="Ament-velasquez S.L."/>
            <person name="Kruys A."/>
            <person name="Hutchinson M.I."/>
            <person name="Powell A.J."/>
            <person name="Barry K."/>
            <person name="Miller A.N."/>
            <person name="Grigoriev I.V."/>
            <person name="Debuchy R."/>
            <person name="Gladieux P."/>
            <person name="Thoren M.H."/>
            <person name="Johannesson H."/>
        </authorList>
    </citation>
    <scope>NUCLEOTIDE SEQUENCE</scope>
    <source>
        <strain evidence="2">SMH3187-1</strain>
    </source>
</reference>
<sequence>MHAPRLPPRPAGSGTTKYHPVYQLFSDPRSEIRLLALDPASAFEAPLVGSLSHAPLADSGDFECMSYTWGEIGVAGTMLLSGHEFSIYESVDAALRRLRRDSEVRVLWLDAICINQEDNAEKSIQVPLMRQIYQQASQVCVYLGEAKDLDMLQMTLSTFEPGNTPTKTLVGGVKFWGKAVLGNFKKKNQLFQTFKALTLHDSYIVYEMRQGEVRELLCRPWWTRTWILQEAIVARKVVFIYGPETFAWDIVASMVAASRIDMGLGDSYNTTHAPEESAILARFEAIDELRRAWSGTGEKRARLLEILYNFRTQGCTNPRDRIFSFLGLAQMEGVFGIEVDYNLSLAEVYLRFARRMVDQTGSLDLLNCKREWRGVPPLGAQKVYAYHVYDQTKYHDINAKVHRDSYDEPKRGWALLPAGWEFYRICPEGWVREYDNVGRPTISYQPSKAGLLLDTAAADRALLAEQLVSLPSWVPNWAAATQHDPHLIASLQTAVEQDLLCRASGDLAARIAPSPPNVLSAEGLLFDTVAQLSPAFHPHADIAHFYRKPQDPRVAWEALALSPPNENNPYRDRREAFLRLHVGDFVPEQPIPPTGDALENVTTWMKGDFQDGATLDELANMSIREYLKRGFEVHAHSAAALDGPYSKCAARIHRVTSHRALFVTEGGYMGLGSWNVRVGDQVVVLKGGKTPFLIRPLRGTCTTDEGQCELIGEAYVQGIMMGEALTMGKEMRFFNMV</sequence>
<dbReference type="Proteomes" id="UP001172155">
    <property type="component" value="Unassembled WGS sequence"/>
</dbReference>
<name>A0AA40F0J5_9PEZI</name>
<dbReference type="PANTHER" id="PTHR24148:SF73">
    <property type="entry name" value="HET DOMAIN PROTEIN (AFU_ORTHOLOGUE AFUA_8G01020)"/>
    <property type="match status" value="1"/>
</dbReference>